<feature type="non-terminal residue" evidence="2">
    <location>
        <position position="1"/>
    </location>
</feature>
<keyword evidence="3" id="KW-1185">Reference proteome</keyword>
<evidence type="ECO:0000313" key="2">
    <source>
        <dbReference type="EMBL" id="CAB0002645.1"/>
    </source>
</evidence>
<dbReference type="EMBL" id="CADCXU010012772">
    <property type="protein sequence ID" value="CAB0002645.1"/>
    <property type="molecule type" value="Genomic_DNA"/>
</dbReference>
<organism evidence="2 3">
    <name type="scientific">Nesidiocoris tenuis</name>
    <dbReference type="NCBI Taxonomy" id="355587"/>
    <lineage>
        <taxon>Eukaryota</taxon>
        <taxon>Metazoa</taxon>
        <taxon>Ecdysozoa</taxon>
        <taxon>Arthropoda</taxon>
        <taxon>Hexapoda</taxon>
        <taxon>Insecta</taxon>
        <taxon>Pterygota</taxon>
        <taxon>Neoptera</taxon>
        <taxon>Paraneoptera</taxon>
        <taxon>Hemiptera</taxon>
        <taxon>Heteroptera</taxon>
        <taxon>Panheteroptera</taxon>
        <taxon>Cimicomorpha</taxon>
        <taxon>Miridae</taxon>
        <taxon>Dicyphina</taxon>
        <taxon>Nesidiocoris</taxon>
    </lineage>
</organism>
<dbReference type="Proteomes" id="UP000479000">
    <property type="component" value="Unassembled WGS sequence"/>
</dbReference>
<sequence length="72" mass="8032">VKLLETDSEIGCSAVHTSRVEGERRAREHHETALATTLRAVHTSPLRSSSQNASITRQTMRRGFCHQKLSGF</sequence>
<reference evidence="2 3" key="1">
    <citation type="submission" date="2020-02" db="EMBL/GenBank/DDBJ databases">
        <authorList>
            <person name="Ferguson B K."/>
        </authorList>
    </citation>
    <scope>NUCLEOTIDE SEQUENCE [LARGE SCALE GENOMIC DNA]</scope>
</reference>
<proteinExistence type="predicted"/>
<feature type="region of interest" description="Disordered" evidence="1">
    <location>
        <begin position="41"/>
        <end position="60"/>
    </location>
</feature>
<feature type="compositionally biased region" description="Polar residues" evidence="1">
    <location>
        <begin position="45"/>
        <end position="58"/>
    </location>
</feature>
<name>A0A6H5GIU6_9HEMI</name>
<protein>
    <submittedName>
        <fullName evidence="2">Uncharacterized protein</fullName>
    </submittedName>
</protein>
<evidence type="ECO:0000256" key="1">
    <source>
        <dbReference type="SAM" id="MobiDB-lite"/>
    </source>
</evidence>
<accession>A0A6H5GIU6</accession>
<gene>
    <name evidence="2" type="ORF">NTEN_LOCUS8432</name>
</gene>
<evidence type="ECO:0000313" key="3">
    <source>
        <dbReference type="Proteomes" id="UP000479000"/>
    </source>
</evidence>
<dbReference type="AlphaFoldDB" id="A0A6H5GIU6"/>